<evidence type="ECO:0000256" key="3">
    <source>
        <dbReference type="ARBA" id="ARBA00007494"/>
    </source>
</evidence>
<dbReference type="PANTHER" id="PTHR22807:SF61">
    <property type="entry name" value="NOL1_NOP2_SUN FAMILY PROTEIN _ ANTITERMINATION NUSB DOMAIN-CONTAINING PROTEIN"/>
    <property type="match status" value="1"/>
</dbReference>
<evidence type="ECO:0000256" key="9">
    <source>
        <dbReference type="ARBA" id="ARBA00022691"/>
    </source>
</evidence>
<feature type="domain" description="SAM-dependent MTase RsmB/NOP-type" evidence="15">
    <location>
        <begin position="199"/>
        <end position="481"/>
    </location>
</feature>
<dbReference type="InterPro" id="IPR004573">
    <property type="entry name" value="rRNA_ssu_MeTfrase_B"/>
</dbReference>
<proteinExistence type="inferred from homology"/>
<accession>A0ABP1FFL1</accession>
<feature type="binding site" evidence="14">
    <location>
        <position position="366"/>
    </location>
    <ligand>
        <name>S-adenosyl-L-methionine</name>
        <dbReference type="ChEBI" id="CHEBI:59789"/>
    </ligand>
</feature>
<dbReference type="Pfam" id="PF01189">
    <property type="entry name" value="Methyltr_RsmB-F"/>
    <property type="match status" value="1"/>
</dbReference>
<keyword evidence="10 14" id="KW-0694">RNA-binding</keyword>
<evidence type="ECO:0000256" key="11">
    <source>
        <dbReference type="ARBA" id="ARBA00030399"/>
    </source>
</evidence>
<sequence length="492" mass="53275">MTSAADLAASLKQKSGKPRTAAIQQLIRIEEDGAYVGLVGGSPRPRKAETEKISALPVELDSRDARFVTELVSGVTRWKGRLDWVIRQLRPQGGIDFVLLQILRLGVYELVELGLPDHVINDHVDMARKLVRPEAAKVANAILRRVTRMRRDGNLPKPEVPPGAKAAEKTAMLAVAASHPAWMVERWLQRYGEADTIKLLVANNRRPTYSLRVNKLRVSMGELQQRLQDSEVECEPSPFLPDDFLRISKNLREVLAQGSLSEGLCQVQDESAGMVVALLDPQPGERVLDACAAPGGKALFAAARMLGQGHLVALDASESRLRGLAATAKQQGMPPGFLTVQAALLQSFAAEHTAAGRQLFDRVLLDVPCSGLGVLSKRADLRWRRRPADVAAAAALQDKLLRSAALLVRPGGLLVYSTCSIEPEENEERVASFLAADSDFTAEAAPSGVLSGGVVTEAGHVATLPHVHGIDGAFGARLRRAASRTYEFRMSM</sequence>
<dbReference type="PRINTS" id="PR02008">
    <property type="entry name" value="RCMTFAMILY"/>
</dbReference>
<dbReference type="InterPro" id="IPR049560">
    <property type="entry name" value="MeTrfase_RsmB-F_NOP2_cat"/>
</dbReference>
<dbReference type="PROSITE" id="PS51686">
    <property type="entry name" value="SAM_MT_RSMB_NOP"/>
    <property type="match status" value="1"/>
</dbReference>
<comment type="function">
    <text evidence="1">Specifically methylates the cytosine at position 967 (m5C967) of 16S rRNA.</text>
</comment>
<keyword evidence="6" id="KW-0698">rRNA processing</keyword>
<organism evidence="16 17">
    <name type="scientific">Coccomyxa viridis</name>
    <dbReference type="NCBI Taxonomy" id="1274662"/>
    <lineage>
        <taxon>Eukaryota</taxon>
        <taxon>Viridiplantae</taxon>
        <taxon>Chlorophyta</taxon>
        <taxon>core chlorophytes</taxon>
        <taxon>Trebouxiophyceae</taxon>
        <taxon>Trebouxiophyceae incertae sedis</taxon>
        <taxon>Coccomyxaceae</taxon>
        <taxon>Coccomyxa</taxon>
    </lineage>
</organism>
<dbReference type="Gene3D" id="3.40.50.150">
    <property type="entry name" value="Vaccinia Virus protein VP39"/>
    <property type="match status" value="1"/>
</dbReference>
<dbReference type="EC" id="2.1.1.176" evidence="4"/>
<feature type="binding site" evidence="14">
    <location>
        <begin position="291"/>
        <end position="297"/>
    </location>
    <ligand>
        <name>S-adenosyl-L-methionine</name>
        <dbReference type="ChEBI" id="CHEBI:59789"/>
    </ligand>
</feature>
<dbReference type="CDD" id="cd02440">
    <property type="entry name" value="AdoMet_MTases"/>
    <property type="match status" value="1"/>
</dbReference>
<dbReference type="PANTHER" id="PTHR22807">
    <property type="entry name" value="NOP2 YEAST -RELATED NOL1/NOP2/FMU SUN DOMAIN-CONTAINING"/>
    <property type="match status" value="1"/>
</dbReference>
<dbReference type="Proteomes" id="UP001497392">
    <property type="component" value="Unassembled WGS sequence"/>
</dbReference>
<dbReference type="InterPro" id="IPR018314">
    <property type="entry name" value="RsmB/NOL1/NOP2-like_CS"/>
</dbReference>
<dbReference type="EMBL" id="CAXHTA020000001">
    <property type="protein sequence ID" value="CAL5218678.1"/>
    <property type="molecule type" value="Genomic_DNA"/>
</dbReference>
<dbReference type="Gene3D" id="3.30.70.1170">
    <property type="entry name" value="Sun protein, domain 3"/>
    <property type="match status" value="1"/>
</dbReference>
<comment type="similarity">
    <text evidence="3 14">Belongs to the class I-like SAM-binding methyltransferase superfamily. RsmB/NOP family.</text>
</comment>
<dbReference type="Pfam" id="PF01029">
    <property type="entry name" value="NusB"/>
    <property type="match status" value="1"/>
</dbReference>
<name>A0ABP1FFL1_9CHLO</name>
<evidence type="ECO:0000256" key="14">
    <source>
        <dbReference type="PROSITE-ProRule" id="PRU01023"/>
    </source>
</evidence>
<comment type="caution">
    <text evidence="14">Lacks conserved residue(s) required for the propagation of feature annotation.</text>
</comment>
<evidence type="ECO:0000256" key="8">
    <source>
        <dbReference type="ARBA" id="ARBA00022679"/>
    </source>
</evidence>
<dbReference type="InterPro" id="IPR023267">
    <property type="entry name" value="RCMT"/>
</dbReference>
<reference evidence="16 17" key="1">
    <citation type="submission" date="2024-06" db="EMBL/GenBank/DDBJ databases">
        <authorList>
            <person name="Kraege A."/>
            <person name="Thomma B."/>
        </authorList>
    </citation>
    <scope>NUCLEOTIDE SEQUENCE [LARGE SCALE GENOMIC DNA]</scope>
</reference>
<evidence type="ECO:0000256" key="1">
    <source>
        <dbReference type="ARBA" id="ARBA00002724"/>
    </source>
</evidence>
<evidence type="ECO:0000256" key="13">
    <source>
        <dbReference type="ARBA" id="ARBA00047283"/>
    </source>
</evidence>
<dbReference type="SUPFAM" id="SSF53335">
    <property type="entry name" value="S-adenosyl-L-methionine-dependent methyltransferases"/>
    <property type="match status" value="1"/>
</dbReference>
<evidence type="ECO:0000256" key="10">
    <source>
        <dbReference type="ARBA" id="ARBA00022884"/>
    </source>
</evidence>
<evidence type="ECO:0000256" key="5">
    <source>
        <dbReference type="ARBA" id="ARBA00022490"/>
    </source>
</evidence>
<evidence type="ECO:0000259" key="15">
    <source>
        <dbReference type="PROSITE" id="PS51686"/>
    </source>
</evidence>
<gene>
    <name evidence="16" type="primary">g386</name>
    <name evidence="16" type="ORF">VP750_LOCUS337</name>
</gene>
<dbReference type="InterPro" id="IPR029063">
    <property type="entry name" value="SAM-dependent_MTases_sf"/>
</dbReference>
<feature type="active site" description="Nucleophile" evidence="14">
    <location>
        <position position="419"/>
    </location>
</feature>
<evidence type="ECO:0000313" key="17">
    <source>
        <dbReference type="Proteomes" id="UP001497392"/>
    </source>
</evidence>
<evidence type="ECO:0000313" key="16">
    <source>
        <dbReference type="EMBL" id="CAL5218678.1"/>
    </source>
</evidence>
<dbReference type="InterPro" id="IPR035926">
    <property type="entry name" value="NusB-like_sf"/>
</dbReference>
<keyword evidence="9 14" id="KW-0949">S-adenosyl-L-methionine</keyword>
<feature type="binding site" evidence="14">
    <location>
        <position position="315"/>
    </location>
    <ligand>
        <name>S-adenosyl-L-methionine</name>
        <dbReference type="ChEBI" id="CHEBI:59789"/>
    </ligand>
</feature>
<comment type="caution">
    <text evidence="16">The sequence shown here is derived from an EMBL/GenBank/DDBJ whole genome shotgun (WGS) entry which is preliminary data.</text>
</comment>
<evidence type="ECO:0000256" key="7">
    <source>
        <dbReference type="ARBA" id="ARBA00022603"/>
    </source>
</evidence>
<dbReference type="Gene3D" id="1.10.940.10">
    <property type="entry name" value="NusB-like"/>
    <property type="match status" value="1"/>
</dbReference>
<dbReference type="Pfam" id="PF22458">
    <property type="entry name" value="RsmF-B_ferredox"/>
    <property type="match status" value="1"/>
</dbReference>
<evidence type="ECO:0000256" key="12">
    <source>
        <dbReference type="ARBA" id="ARBA00031088"/>
    </source>
</evidence>
<evidence type="ECO:0000256" key="4">
    <source>
        <dbReference type="ARBA" id="ARBA00012140"/>
    </source>
</evidence>
<keyword evidence="8 14" id="KW-0808">Transferase</keyword>
<dbReference type="InterPro" id="IPR054728">
    <property type="entry name" value="RsmB-like_ferredoxin"/>
</dbReference>
<keyword evidence="7 14" id="KW-0489">Methyltransferase</keyword>
<dbReference type="PROSITE" id="PS01153">
    <property type="entry name" value="NOL1_NOP2_SUN"/>
    <property type="match status" value="1"/>
</dbReference>
<dbReference type="InterPro" id="IPR001678">
    <property type="entry name" value="MeTrfase_RsmB-F_NOP2_dom"/>
</dbReference>
<comment type="subcellular location">
    <subcellularLocation>
        <location evidence="2">Cytoplasm</location>
    </subcellularLocation>
</comment>
<evidence type="ECO:0000256" key="6">
    <source>
        <dbReference type="ARBA" id="ARBA00022552"/>
    </source>
</evidence>
<evidence type="ECO:0000256" key="2">
    <source>
        <dbReference type="ARBA" id="ARBA00004496"/>
    </source>
</evidence>
<protein>
    <recommendedName>
        <fullName evidence="4">16S rRNA (cytosine(967)-C(5))-methyltransferase</fullName>
        <ecNumber evidence="4">2.1.1.176</ecNumber>
    </recommendedName>
    <alternativeName>
        <fullName evidence="11">16S rRNA m5C967 methyltransferase</fullName>
    </alternativeName>
    <alternativeName>
        <fullName evidence="12">rRNA (cytosine-C(5)-)-methyltransferase RsmB</fullName>
    </alternativeName>
</protein>
<dbReference type="NCBIfam" id="TIGR00563">
    <property type="entry name" value="rsmB"/>
    <property type="match status" value="1"/>
</dbReference>
<dbReference type="InterPro" id="IPR006027">
    <property type="entry name" value="NusB_RsmB_TIM44"/>
</dbReference>
<dbReference type="SUPFAM" id="SSF48013">
    <property type="entry name" value="NusB-like"/>
    <property type="match status" value="1"/>
</dbReference>
<comment type="catalytic activity">
    <reaction evidence="13">
        <text>cytidine(967) in 16S rRNA + S-adenosyl-L-methionine = 5-methylcytidine(967) in 16S rRNA + S-adenosyl-L-homocysteine + H(+)</text>
        <dbReference type="Rhea" id="RHEA:42748"/>
        <dbReference type="Rhea" id="RHEA-COMP:10219"/>
        <dbReference type="Rhea" id="RHEA-COMP:10220"/>
        <dbReference type="ChEBI" id="CHEBI:15378"/>
        <dbReference type="ChEBI" id="CHEBI:57856"/>
        <dbReference type="ChEBI" id="CHEBI:59789"/>
        <dbReference type="ChEBI" id="CHEBI:74483"/>
        <dbReference type="ChEBI" id="CHEBI:82748"/>
        <dbReference type="EC" id="2.1.1.176"/>
    </reaction>
</comment>
<keyword evidence="17" id="KW-1185">Reference proteome</keyword>
<keyword evidence="5" id="KW-0963">Cytoplasm</keyword>